<organism evidence="1 2">
    <name type="scientific">Enterobacter cloacae subsp. cloacae (strain ATCC 13047 / DSM 30054 / NBRC 13535 / NCTC 10005 / WDCM 00083 / NCDC 279-56)</name>
    <dbReference type="NCBI Taxonomy" id="716541"/>
    <lineage>
        <taxon>Bacteria</taxon>
        <taxon>Pseudomonadati</taxon>
        <taxon>Pseudomonadota</taxon>
        <taxon>Gammaproteobacteria</taxon>
        <taxon>Enterobacterales</taxon>
        <taxon>Enterobacteriaceae</taxon>
        <taxon>Enterobacter</taxon>
        <taxon>Enterobacter cloacae complex</taxon>
    </lineage>
</organism>
<dbReference type="eggNOG" id="ENOG502ZB5Z">
    <property type="taxonomic scope" value="Bacteria"/>
</dbReference>
<sequence>MPDGQYSFYLHSDDRTDITAMATISTISQPLRGDFIRTAATAGAVMYQTDARLPALIPVFFDGHLSAIRLCAVMALVSGTWSSLSGLPDEPDGGVAALAMSPETEYQRRRYTLTLQDDRSSERVERVLTGVSSRLRGELLRNLIITGLALHTTAPELPRLLASMPVPPGTVSELQVLVQQMADTADVSMAAVPAKPAEPAAPVSAEATSIKKNMRRAFGD</sequence>
<dbReference type="Proteomes" id="UP000002363">
    <property type="component" value="Plasmid pECL_A"/>
</dbReference>
<evidence type="ECO:0000313" key="2">
    <source>
        <dbReference type="Proteomes" id="UP000002363"/>
    </source>
</evidence>
<protein>
    <submittedName>
        <fullName evidence="1">Mediator of plasmid stability</fullName>
    </submittedName>
</protein>
<dbReference type="Pfam" id="PF10784">
    <property type="entry name" value="Plasmid_stab_B"/>
    <property type="match status" value="2"/>
</dbReference>
<reference evidence="1 2" key="1">
    <citation type="journal article" date="2010" name="J. Bacteriol.">
        <title>Complete genome sequence of Enterobacter cloacae subsp. cloacae type strain ATCC 13047.</title>
        <authorList>
            <person name="Ren Y."/>
            <person name="Ren Y."/>
            <person name="Zhou Z."/>
            <person name="Guo X."/>
            <person name="Li Y."/>
            <person name="Feng L."/>
            <person name="Wang L."/>
        </authorList>
    </citation>
    <scope>NUCLEOTIDE SEQUENCE [LARGE SCALE GENOMIC DNA]</scope>
    <source>
        <strain evidence="2">ATCC 13047 / DSM 30054 / NBRC 13535 / NCTC 10005 / WDCM 00083 / NCDC 279-56</strain>
        <plasmid evidence="1">pECL_A</plasmid>
    </source>
</reference>
<dbReference type="HOGENOM" id="CLU_107976_0_0_6"/>
<dbReference type="InterPro" id="IPR019720">
    <property type="entry name" value="Plasmid_stability_protein_StbB"/>
</dbReference>
<evidence type="ECO:0000313" key="1">
    <source>
        <dbReference type="EMBL" id="ADF64757.1"/>
    </source>
</evidence>
<keyword evidence="1" id="KW-0614">Plasmid</keyword>
<dbReference type="AlphaFoldDB" id="A0A0H3CT35"/>
<gene>
    <name evidence="1" type="ordered locus">ECL_A070</name>
</gene>
<dbReference type="EMBL" id="CP001919">
    <property type="protein sequence ID" value="ADF64757.1"/>
    <property type="molecule type" value="Genomic_DNA"/>
</dbReference>
<dbReference type="OrthoDB" id="6628309at2"/>
<accession>A0A0H3CT35</accession>
<geneLocation type="plasmid" evidence="1 2">
    <name>pECL_A</name>
</geneLocation>
<dbReference type="EnsemblBacteria" id="ADF64757">
    <property type="protein sequence ID" value="ADF64757"/>
    <property type="gene ID" value="ECL_A070"/>
</dbReference>
<dbReference type="Gene3D" id="6.10.290.20">
    <property type="match status" value="2"/>
</dbReference>
<keyword evidence="2" id="KW-1185">Reference proteome</keyword>
<dbReference type="KEGG" id="enc:ECL_A070"/>
<dbReference type="PATRIC" id="fig|716541.4.peg.60"/>
<proteinExistence type="predicted"/>
<dbReference type="RefSeq" id="WP_013087138.1">
    <property type="nucleotide sequence ID" value="NC_014107.1"/>
</dbReference>
<name>A0A0H3CT35_ENTCC</name>
<dbReference type="InterPro" id="IPR038307">
    <property type="entry name" value="StbB_sf"/>
</dbReference>